<dbReference type="PANTHER" id="PTHR48101">
    <property type="entry name" value="METHYLMALONYL-COA MUTASE, MITOCHONDRIAL-RELATED"/>
    <property type="match status" value="1"/>
</dbReference>
<evidence type="ECO:0000259" key="1">
    <source>
        <dbReference type="Pfam" id="PF01642"/>
    </source>
</evidence>
<sequence>MANPDLKSLFPPVTKAEWMQQIRTDLKGKSIESLKRLTSEGVETEPVYTAEDLANLPLAANQATQTTGRTPGWLNVPSVRFDTETRTNSVLRDLLTKGADSFRLNLSGIEVEKINWSRLLNGLKLSDTPVWFYCDGQSETVAQALKPLLPYQLKGGFIDDPISRSLRFGTDPTESLTHLVEATRLTLDSPQCRTITVGSSVFHNAGATATQELAFTLNAVVDLCDSLTDSGLTMEQIVPKTALLLSIGTSYFTEIAKLRALRILWQRLLAFYHSSFSTHQAAFIFAQTSTFYDATATPYNNLLRATTEAMSAVIGGCDALTIHPYDAVLGESDAFSTRIARNISILLKEEAHLDKTLDPSAGSYYLETLTNELVESAWSLFLDVEKRGGLSKAFEAGFIQSEIDRAYQEKVEAVKNGRILVGVTKFRVQGELVAKPPAQPERSSETFQVSTPVFLPDRRLAEEFE</sequence>
<dbReference type="Gene3D" id="3.20.20.240">
    <property type="entry name" value="Methylmalonyl-CoA mutase"/>
    <property type="match status" value="1"/>
</dbReference>
<dbReference type="EMBL" id="RQJP01000002">
    <property type="protein sequence ID" value="RRB14979.1"/>
    <property type="molecule type" value="Genomic_DNA"/>
</dbReference>
<dbReference type="AlphaFoldDB" id="A0A3P1CP02"/>
<dbReference type="GO" id="GO:0016866">
    <property type="term" value="F:intramolecular transferase activity"/>
    <property type="evidence" value="ECO:0007669"/>
    <property type="project" value="InterPro"/>
</dbReference>
<feature type="domain" description="Methylmalonyl-CoA mutase alpha/beta chain catalytic" evidence="1">
    <location>
        <begin position="171"/>
        <end position="431"/>
    </location>
</feature>
<accession>A0A3P1CP02</accession>
<reference evidence="2 3" key="1">
    <citation type="submission" date="2018-11" db="EMBL/GenBank/DDBJ databases">
        <authorList>
            <person name="Zhou Z."/>
            <person name="Wang G."/>
        </authorList>
    </citation>
    <scope>NUCLEOTIDE SEQUENCE [LARGE SCALE GENOMIC DNA]</scope>
    <source>
        <strain evidence="2 3">KCTC42998</strain>
    </source>
</reference>
<keyword evidence="3" id="KW-1185">Reference proteome</keyword>
<name>A0A3P1CP02_9BACT</name>
<dbReference type="InterPro" id="IPR006099">
    <property type="entry name" value="MeMalonylCoA_mutase_a/b_cat"/>
</dbReference>
<organism evidence="2 3">
    <name type="scientific">Larkinella knui</name>
    <dbReference type="NCBI Taxonomy" id="2025310"/>
    <lineage>
        <taxon>Bacteria</taxon>
        <taxon>Pseudomonadati</taxon>
        <taxon>Bacteroidota</taxon>
        <taxon>Cytophagia</taxon>
        <taxon>Cytophagales</taxon>
        <taxon>Spirosomataceae</taxon>
        <taxon>Larkinella</taxon>
    </lineage>
</organism>
<dbReference type="SUPFAM" id="SSF51703">
    <property type="entry name" value="Cobalamin (vitamin B12)-dependent enzymes"/>
    <property type="match status" value="1"/>
</dbReference>
<dbReference type="Pfam" id="PF01642">
    <property type="entry name" value="MM_CoA_mutase"/>
    <property type="match status" value="1"/>
</dbReference>
<gene>
    <name evidence="2" type="ORF">EHT87_10495</name>
</gene>
<protein>
    <submittedName>
        <fullName evidence="2">Methylmalonyl-CoA mutase</fullName>
    </submittedName>
</protein>
<dbReference type="Proteomes" id="UP000274271">
    <property type="component" value="Unassembled WGS sequence"/>
</dbReference>
<dbReference type="RefSeq" id="WP_124906581.1">
    <property type="nucleotide sequence ID" value="NZ_RQJP01000002.1"/>
</dbReference>
<dbReference type="OrthoDB" id="9762378at2"/>
<comment type="caution">
    <text evidence="2">The sequence shown here is derived from an EMBL/GenBank/DDBJ whole genome shotgun (WGS) entry which is preliminary data.</text>
</comment>
<evidence type="ECO:0000313" key="3">
    <source>
        <dbReference type="Proteomes" id="UP000274271"/>
    </source>
</evidence>
<evidence type="ECO:0000313" key="2">
    <source>
        <dbReference type="EMBL" id="RRB14979.1"/>
    </source>
</evidence>
<dbReference type="PANTHER" id="PTHR48101:SF1">
    <property type="entry name" value="METHYLMALONYL-COA MUTASE, LARGE SUBUNIT"/>
    <property type="match status" value="1"/>
</dbReference>
<dbReference type="GO" id="GO:0031419">
    <property type="term" value="F:cobalamin binding"/>
    <property type="evidence" value="ECO:0007669"/>
    <property type="project" value="InterPro"/>
</dbReference>
<proteinExistence type="predicted"/>
<dbReference type="InterPro" id="IPR016176">
    <property type="entry name" value="Cbl-dep_enz_cat"/>
</dbReference>